<organism evidence="8 9">
    <name type="scientific">Asparagus officinalis</name>
    <name type="common">Garden asparagus</name>
    <dbReference type="NCBI Taxonomy" id="4686"/>
    <lineage>
        <taxon>Eukaryota</taxon>
        <taxon>Viridiplantae</taxon>
        <taxon>Streptophyta</taxon>
        <taxon>Embryophyta</taxon>
        <taxon>Tracheophyta</taxon>
        <taxon>Spermatophyta</taxon>
        <taxon>Magnoliopsida</taxon>
        <taxon>Liliopsida</taxon>
        <taxon>Asparagales</taxon>
        <taxon>Asparagaceae</taxon>
        <taxon>Asparagoideae</taxon>
        <taxon>Asparagus</taxon>
    </lineage>
</organism>
<dbReference type="GO" id="GO:0098662">
    <property type="term" value="P:inorganic cation transmembrane transport"/>
    <property type="evidence" value="ECO:0007669"/>
    <property type="project" value="TreeGrafter"/>
</dbReference>
<evidence type="ECO:0000313" key="9">
    <source>
        <dbReference type="Proteomes" id="UP000243459"/>
    </source>
</evidence>
<dbReference type="PANTHER" id="PTHR32468">
    <property type="entry name" value="CATION/H + ANTIPORTER"/>
    <property type="match status" value="1"/>
</dbReference>
<evidence type="ECO:0000256" key="4">
    <source>
        <dbReference type="ARBA" id="ARBA00022538"/>
    </source>
</evidence>
<dbReference type="GO" id="GO:0006885">
    <property type="term" value="P:regulation of pH"/>
    <property type="evidence" value="ECO:0007669"/>
    <property type="project" value="TreeGrafter"/>
</dbReference>
<dbReference type="GO" id="GO:0009941">
    <property type="term" value="C:chloroplast envelope"/>
    <property type="evidence" value="ECO:0007669"/>
    <property type="project" value="UniProtKB-SubCell"/>
</dbReference>
<keyword evidence="7" id="KW-0812">Transmembrane</keyword>
<dbReference type="GO" id="GO:0006813">
    <property type="term" value="P:potassium ion transport"/>
    <property type="evidence" value="ECO:0007669"/>
    <property type="project" value="UniProtKB-KW"/>
</dbReference>
<keyword evidence="7" id="KW-0472">Membrane</keyword>
<evidence type="ECO:0000256" key="7">
    <source>
        <dbReference type="SAM" id="Phobius"/>
    </source>
</evidence>
<feature type="transmembrane region" description="Helical" evidence="7">
    <location>
        <begin position="26"/>
        <end position="48"/>
    </location>
</feature>
<dbReference type="AlphaFoldDB" id="A0A5P1E9T2"/>
<protein>
    <recommendedName>
        <fullName evidence="10">Cation/H+ exchanger domain-containing protein</fullName>
    </recommendedName>
</protein>
<dbReference type="InterPro" id="IPR050794">
    <property type="entry name" value="CPA2_transporter"/>
</dbReference>
<keyword evidence="5" id="KW-0630">Potassium</keyword>
<evidence type="ECO:0000256" key="5">
    <source>
        <dbReference type="ARBA" id="ARBA00022958"/>
    </source>
</evidence>
<evidence type="ECO:0000256" key="3">
    <source>
        <dbReference type="ARBA" id="ARBA00022448"/>
    </source>
</evidence>
<dbReference type="Proteomes" id="UP000243459">
    <property type="component" value="Chromosome 7"/>
</dbReference>
<evidence type="ECO:0000256" key="2">
    <source>
        <dbReference type="ARBA" id="ARBA00004119"/>
    </source>
</evidence>
<evidence type="ECO:0000256" key="1">
    <source>
        <dbReference type="ARBA" id="ARBA00003198"/>
    </source>
</evidence>
<dbReference type="InterPro" id="IPR038770">
    <property type="entry name" value="Na+/solute_symporter_sf"/>
</dbReference>
<dbReference type="GO" id="GO:0016020">
    <property type="term" value="C:membrane"/>
    <property type="evidence" value="ECO:0007669"/>
    <property type="project" value="UniProtKB-SubCell"/>
</dbReference>
<sequence length="133" mass="14351">MFLSMLFSSIGLGSSAHSSAKGFFALLVFAAYTAFIFFVARPVAMWMIRRTPEGGAMDEAHFLTIVLLALVVGLWGNLLGRNVMIGPLILGLVLPGGPPLGTTLTDRVDRFVVGILLPLYVATEGLRGRICRR</sequence>
<keyword evidence="3" id="KW-0813">Transport</keyword>
<keyword evidence="9" id="KW-1185">Reference proteome</keyword>
<comment type="subcellular location">
    <subcellularLocation>
        <location evidence="2">Plastid</location>
        <location evidence="2">Chloroplast envelope</location>
    </subcellularLocation>
</comment>
<dbReference type="GO" id="GO:0012505">
    <property type="term" value="C:endomembrane system"/>
    <property type="evidence" value="ECO:0007669"/>
    <property type="project" value="TreeGrafter"/>
</dbReference>
<keyword evidence="4" id="KW-0633">Potassium transport</keyword>
<dbReference type="PANTHER" id="PTHR32468:SF102">
    <property type="entry name" value="OS08G0117800 PROTEIN"/>
    <property type="match status" value="1"/>
</dbReference>
<evidence type="ECO:0000313" key="8">
    <source>
        <dbReference type="EMBL" id="ONK62636.1"/>
    </source>
</evidence>
<dbReference type="EMBL" id="CM007387">
    <property type="protein sequence ID" value="ONK62636.1"/>
    <property type="molecule type" value="Genomic_DNA"/>
</dbReference>
<comment type="function">
    <text evidence="1">May function as sodium-coupled metabolite transporter across the chloroplast envelope.</text>
</comment>
<evidence type="ECO:0000256" key="6">
    <source>
        <dbReference type="ARBA" id="ARBA00023065"/>
    </source>
</evidence>
<reference evidence="9" key="1">
    <citation type="journal article" date="2017" name="Nat. Commun.">
        <title>The asparagus genome sheds light on the origin and evolution of a young Y chromosome.</title>
        <authorList>
            <person name="Harkess A."/>
            <person name="Zhou J."/>
            <person name="Xu C."/>
            <person name="Bowers J.E."/>
            <person name="Van der Hulst R."/>
            <person name="Ayyampalayam S."/>
            <person name="Mercati F."/>
            <person name="Riccardi P."/>
            <person name="McKain M.R."/>
            <person name="Kakrana A."/>
            <person name="Tang H."/>
            <person name="Ray J."/>
            <person name="Groenendijk J."/>
            <person name="Arikit S."/>
            <person name="Mathioni S.M."/>
            <person name="Nakano M."/>
            <person name="Shan H."/>
            <person name="Telgmann-Rauber A."/>
            <person name="Kanno A."/>
            <person name="Yue Z."/>
            <person name="Chen H."/>
            <person name="Li W."/>
            <person name="Chen Y."/>
            <person name="Xu X."/>
            <person name="Zhang Y."/>
            <person name="Luo S."/>
            <person name="Chen H."/>
            <person name="Gao J."/>
            <person name="Mao Z."/>
            <person name="Pires J.C."/>
            <person name="Luo M."/>
            <person name="Kudrna D."/>
            <person name="Wing R.A."/>
            <person name="Meyers B.C."/>
            <person name="Yi K."/>
            <person name="Kong H."/>
            <person name="Lavrijsen P."/>
            <person name="Sunseri F."/>
            <person name="Falavigna A."/>
            <person name="Ye Y."/>
            <person name="Leebens-Mack J.H."/>
            <person name="Chen G."/>
        </authorList>
    </citation>
    <scope>NUCLEOTIDE SEQUENCE [LARGE SCALE GENOMIC DNA]</scope>
    <source>
        <strain evidence="9">cv. DH0086</strain>
    </source>
</reference>
<gene>
    <name evidence="8" type="ORF">A4U43_C07F6250</name>
</gene>
<keyword evidence="6" id="KW-0406">Ion transport</keyword>
<keyword evidence="7" id="KW-1133">Transmembrane helix</keyword>
<accession>A0A5P1E9T2</accession>
<dbReference type="Gramene" id="ONK62636">
    <property type="protein sequence ID" value="ONK62636"/>
    <property type="gene ID" value="A4U43_C07F6250"/>
</dbReference>
<proteinExistence type="predicted"/>
<evidence type="ECO:0008006" key="10">
    <source>
        <dbReference type="Google" id="ProtNLM"/>
    </source>
</evidence>
<feature type="transmembrane region" description="Helical" evidence="7">
    <location>
        <begin position="60"/>
        <end position="78"/>
    </location>
</feature>
<name>A0A5P1E9T2_ASPOF</name>
<dbReference type="Gene3D" id="1.20.1530.20">
    <property type="match status" value="1"/>
</dbReference>